<accession>A0ABQ8VGA5</accession>
<gene>
    <name evidence="1" type="ORF">C8R41DRAFT_839205</name>
</gene>
<reference evidence="1" key="1">
    <citation type="submission" date="2022-08" db="EMBL/GenBank/DDBJ databases">
        <title>A Global Phylogenomic Analysis of the Shiitake Genus Lentinula.</title>
        <authorList>
            <consortium name="DOE Joint Genome Institute"/>
            <person name="Sierra-Patev S."/>
            <person name="Min B."/>
            <person name="Naranjo-Ortiz M."/>
            <person name="Looney B."/>
            <person name="Konkel Z."/>
            <person name="Slot J.C."/>
            <person name="Sakamoto Y."/>
            <person name="Steenwyk J.L."/>
            <person name="Rokas A."/>
            <person name="Carro J."/>
            <person name="Camarero S."/>
            <person name="Ferreira P."/>
            <person name="Molpeceres G."/>
            <person name="Ruiz-Duenas F.J."/>
            <person name="Serrano A."/>
            <person name="Henrissat B."/>
            <person name="Drula E."/>
            <person name="Hughes K.W."/>
            <person name="Mata J.L."/>
            <person name="Ishikawa N.K."/>
            <person name="Vargas-Isla R."/>
            <person name="Ushijima S."/>
            <person name="Smith C.A."/>
            <person name="Ahrendt S."/>
            <person name="Andreopoulos W."/>
            <person name="He G."/>
            <person name="Labutti K."/>
            <person name="Lipzen A."/>
            <person name="Ng V."/>
            <person name="Riley R."/>
            <person name="Sandor L."/>
            <person name="Barry K."/>
            <person name="Martinez A.T."/>
            <person name="Xiao Y."/>
            <person name="Gibbons J.G."/>
            <person name="Terashima K."/>
            <person name="Grigoriev I.V."/>
            <person name="Hibbett D.S."/>
        </authorList>
    </citation>
    <scope>NUCLEOTIDE SEQUENCE</scope>
    <source>
        <strain evidence="1">RHP3577 ss4</strain>
    </source>
</reference>
<name>A0ABQ8VGA5_9AGAR</name>
<organism evidence="1 2">
    <name type="scientific">Lentinula lateritia</name>
    <dbReference type="NCBI Taxonomy" id="40482"/>
    <lineage>
        <taxon>Eukaryota</taxon>
        <taxon>Fungi</taxon>
        <taxon>Dikarya</taxon>
        <taxon>Basidiomycota</taxon>
        <taxon>Agaricomycotina</taxon>
        <taxon>Agaricomycetes</taxon>
        <taxon>Agaricomycetidae</taxon>
        <taxon>Agaricales</taxon>
        <taxon>Marasmiineae</taxon>
        <taxon>Omphalotaceae</taxon>
        <taxon>Lentinula</taxon>
    </lineage>
</organism>
<evidence type="ECO:0000313" key="1">
    <source>
        <dbReference type="EMBL" id="KAJ4484629.1"/>
    </source>
</evidence>
<dbReference type="Proteomes" id="UP001150217">
    <property type="component" value="Unassembled WGS sequence"/>
</dbReference>
<evidence type="ECO:0000313" key="2">
    <source>
        <dbReference type="Proteomes" id="UP001150217"/>
    </source>
</evidence>
<comment type="caution">
    <text evidence="1">The sequence shown here is derived from an EMBL/GenBank/DDBJ whole genome shotgun (WGS) entry which is preliminary data.</text>
</comment>
<keyword evidence="2" id="KW-1185">Reference proteome</keyword>
<proteinExistence type="predicted"/>
<dbReference type="EMBL" id="JANVFT010000052">
    <property type="protein sequence ID" value="KAJ4484629.1"/>
    <property type="molecule type" value="Genomic_DNA"/>
</dbReference>
<protein>
    <submittedName>
        <fullName evidence="1">Uncharacterized protein</fullName>
    </submittedName>
</protein>
<sequence>MYRYLTLFSALSPSQEQSNILQSRNSHGAKAEECRVYPGVWGFWTLAMRYYTAESLRTSSIARCIQRIECS</sequence>